<gene>
    <name evidence="2" type="ORF">CCMP2556_LOCUS48737</name>
</gene>
<dbReference type="Proteomes" id="UP001642484">
    <property type="component" value="Unassembled WGS sequence"/>
</dbReference>
<feature type="region of interest" description="Disordered" evidence="1">
    <location>
        <begin position="171"/>
        <end position="230"/>
    </location>
</feature>
<reference evidence="2 3" key="1">
    <citation type="submission" date="2024-02" db="EMBL/GenBank/DDBJ databases">
        <authorList>
            <person name="Chen Y."/>
            <person name="Shah S."/>
            <person name="Dougan E. K."/>
            <person name="Thang M."/>
            <person name="Chan C."/>
        </authorList>
    </citation>
    <scope>NUCLEOTIDE SEQUENCE [LARGE SCALE GENOMIC DNA]</scope>
</reference>
<comment type="caution">
    <text evidence="2">The sequence shown here is derived from an EMBL/GenBank/DDBJ whole genome shotgun (WGS) entry which is preliminary data.</text>
</comment>
<feature type="compositionally biased region" description="Basic and acidic residues" evidence="1">
    <location>
        <begin position="125"/>
        <end position="140"/>
    </location>
</feature>
<accession>A0ABP0RWS8</accession>
<protein>
    <submittedName>
        <fullName evidence="2">Uncharacterized protein</fullName>
    </submittedName>
</protein>
<dbReference type="EMBL" id="CAXAMN010026550">
    <property type="protein sequence ID" value="CAK9103870.1"/>
    <property type="molecule type" value="Genomic_DNA"/>
</dbReference>
<organism evidence="2 3">
    <name type="scientific">Durusdinium trenchii</name>
    <dbReference type="NCBI Taxonomy" id="1381693"/>
    <lineage>
        <taxon>Eukaryota</taxon>
        <taxon>Sar</taxon>
        <taxon>Alveolata</taxon>
        <taxon>Dinophyceae</taxon>
        <taxon>Suessiales</taxon>
        <taxon>Symbiodiniaceae</taxon>
        <taxon>Durusdinium</taxon>
    </lineage>
</organism>
<evidence type="ECO:0000313" key="3">
    <source>
        <dbReference type="Proteomes" id="UP001642484"/>
    </source>
</evidence>
<sequence>MVNKVSPPDGDVQEEFCRLWVDRIDHDTWDDAYMKEVVRYLLGAKGLNIPSGWEWIVPADMGTLASGPTPGLEVEAAFRQLPKPTSPYAVEPTLDVIRSVARPSMAAAMPTLLDDSQVPSQPRNETSKVARPLKLDDRIRRLTAPTPSKAPGLSDNKPVNRSLHLDLEEVMSSPEDGPGQSSLETGDAQREAAPAEPSERESAPAEPSERETVPPSAAHGGPGERDDGSWVVPVILHPSSMTRAQKEQVRRIISPKPTTGRLEVPEDITTLWNTEKGKAKLFSLWCKSGGVKAGLAGELQGVLFRFLKKCEYDESTYEYWVNTRTEGSLKREDVERLSRKREFEQEADAQDCMPSMDFSVGGFMDDLGTPGDLTVAKMIAIRKSLEDAYELMTEVQAEGQRPLELSDSVKHIAKNYSRGVPAIDCIEEATAASKCDPCPVLNRIASIRINDADTPLFKTLLKCGQALDIPIHNLKLGDNDFTYPVLLPKDVLSSIAKRGYIQKVLGVPLQRASETLRGFWQKYRLSYPNHEIFHSGLANEDFANLVPYYLHGDGGRTYKKESILICSMYPALGMGSAKHPVPDMQPSGSAPPNRKRPRGMEAAAMGEDEVAMGINLLGNSLGNRFLFAALHNNYIKNDKSIFYDLMDAWGKNMHALFNDGLMCSGRTFRFAVLGMVGDAPFIRDAGLMNRSFNNIRKSARAETLLPGVCHLCAAGKTHGPPYEHLDILSAQWVSTTGIHNFLPWNEPPPLLAHIAAEQQNLANFFKGDLFHIWYSGLGKDFCGSSLVFMLKGVMKKKSKSESMSFLNEELRRWQHISKSSVHFGKFTWDLLDYDGPRNYPKGKWSKGMDTGKVTKFIEFLLSEILVENQGGVDRPMLVLIQDACKSIGAFLRTLFKAGFFLTGDEAHQAISAGNAFLLSYEKLAKMAFSLKKALYKLKPKAHAFAHLVLEMLTQHRHDRTSVLNCVAFSTFMCEDFVGHVARLSRRVSPKVQGRKVIFRYLVALQRALLQET</sequence>
<evidence type="ECO:0000313" key="2">
    <source>
        <dbReference type="EMBL" id="CAK9103870.1"/>
    </source>
</evidence>
<feature type="compositionally biased region" description="Basic and acidic residues" evidence="1">
    <location>
        <begin position="197"/>
        <end position="212"/>
    </location>
</feature>
<feature type="region of interest" description="Disordered" evidence="1">
    <location>
        <begin position="579"/>
        <end position="598"/>
    </location>
</feature>
<name>A0ABP0RWS8_9DINO</name>
<evidence type="ECO:0000256" key="1">
    <source>
        <dbReference type="SAM" id="MobiDB-lite"/>
    </source>
</evidence>
<proteinExistence type="predicted"/>
<feature type="region of interest" description="Disordered" evidence="1">
    <location>
        <begin position="112"/>
        <end position="159"/>
    </location>
</feature>
<keyword evidence="3" id="KW-1185">Reference proteome</keyword>